<keyword evidence="1" id="KW-0472">Membrane</keyword>
<keyword evidence="1" id="KW-1133">Transmembrane helix</keyword>
<keyword evidence="1" id="KW-0812">Transmembrane</keyword>
<gene>
    <name evidence="2" type="ORF">S01H1_41430</name>
</gene>
<reference evidence="2" key="1">
    <citation type="journal article" date="2014" name="Front. Microbiol.">
        <title>High frequency of phylogenetically diverse reductive dehalogenase-homologous genes in deep subseafloor sedimentary metagenomes.</title>
        <authorList>
            <person name="Kawai M."/>
            <person name="Futagami T."/>
            <person name="Toyoda A."/>
            <person name="Takaki Y."/>
            <person name="Nishi S."/>
            <person name="Hori S."/>
            <person name="Arai W."/>
            <person name="Tsubouchi T."/>
            <person name="Morono Y."/>
            <person name="Uchiyama I."/>
            <person name="Ito T."/>
            <person name="Fujiyama A."/>
            <person name="Inagaki F."/>
            <person name="Takami H."/>
        </authorList>
    </citation>
    <scope>NUCLEOTIDE SEQUENCE</scope>
    <source>
        <strain evidence="2">Expedition CK06-06</strain>
    </source>
</reference>
<organism evidence="2">
    <name type="scientific">marine sediment metagenome</name>
    <dbReference type="NCBI Taxonomy" id="412755"/>
    <lineage>
        <taxon>unclassified sequences</taxon>
        <taxon>metagenomes</taxon>
        <taxon>ecological metagenomes</taxon>
    </lineage>
</organism>
<dbReference type="EMBL" id="BARS01026279">
    <property type="protein sequence ID" value="GAF99940.1"/>
    <property type="molecule type" value="Genomic_DNA"/>
</dbReference>
<comment type="caution">
    <text evidence="2">The sequence shown here is derived from an EMBL/GenBank/DDBJ whole genome shotgun (WGS) entry which is preliminary data.</text>
</comment>
<accession>X0VHC7</accession>
<evidence type="ECO:0000256" key="1">
    <source>
        <dbReference type="SAM" id="Phobius"/>
    </source>
</evidence>
<protein>
    <submittedName>
        <fullName evidence="2">Uncharacterized protein</fullName>
    </submittedName>
</protein>
<feature type="transmembrane region" description="Helical" evidence="1">
    <location>
        <begin position="12"/>
        <end position="36"/>
    </location>
</feature>
<proteinExistence type="predicted"/>
<sequence>MNDEKIILIDVNLTRGLAVVLVVGLLTIALLGYLAFGHEEAAASN</sequence>
<dbReference type="AlphaFoldDB" id="X0VHC7"/>
<name>X0VHC7_9ZZZZ</name>
<feature type="non-terminal residue" evidence="2">
    <location>
        <position position="45"/>
    </location>
</feature>
<evidence type="ECO:0000313" key="2">
    <source>
        <dbReference type="EMBL" id="GAF99940.1"/>
    </source>
</evidence>